<name>A0A316TGX6_9ACTN</name>
<dbReference type="Proteomes" id="UP000245507">
    <property type="component" value="Unassembled WGS sequence"/>
</dbReference>
<accession>A0A316TGX6</accession>
<organism evidence="2 3">
    <name type="scientific">Nocardioides silvaticus</name>
    <dbReference type="NCBI Taxonomy" id="2201891"/>
    <lineage>
        <taxon>Bacteria</taxon>
        <taxon>Bacillati</taxon>
        <taxon>Actinomycetota</taxon>
        <taxon>Actinomycetes</taxon>
        <taxon>Propionibacteriales</taxon>
        <taxon>Nocardioidaceae</taxon>
        <taxon>Nocardioides</taxon>
    </lineage>
</organism>
<dbReference type="InterPro" id="IPR039422">
    <property type="entry name" value="MarR/SlyA-like"/>
</dbReference>
<gene>
    <name evidence="2" type="ORF">DJ010_11975</name>
</gene>
<dbReference type="GO" id="GO:0006950">
    <property type="term" value="P:response to stress"/>
    <property type="evidence" value="ECO:0007669"/>
    <property type="project" value="TreeGrafter"/>
</dbReference>
<dbReference type="InterPro" id="IPR036388">
    <property type="entry name" value="WH-like_DNA-bd_sf"/>
</dbReference>
<dbReference type="PANTHER" id="PTHR33164:SF57">
    <property type="entry name" value="MARR-FAMILY TRANSCRIPTIONAL REGULATOR"/>
    <property type="match status" value="1"/>
</dbReference>
<dbReference type="PROSITE" id="PS50995">
    <property type="entry name" value="HTH_MARR_2"/>
    <property type="match status" value="1"/>
</dbReference>
<keyword evidence="3" id="KW-1185">Reference proteome</keyword>
<dbReference type="Gene3D" id="1.10.10.10">
    <property type="entry name" value="Winged helix-like DNA-binding domain superfamily/Winged helix DNA-binding domain"/>
    <property type="match status" value="1"/>
</dbReference>
<sequence>MATAEQPRGKDAGSDLGILVLVAYQGFVRQLHVAMAEQGFDDLGRSDGVVMRVLNSSPRKVSELSALLEITPQGTAQIIEDMERRGYVVRRPDPDDARARLVDLSPRGRKAIDAARAFHRAFETRMRRRHGAAAIDGFRAVLSDMAEAAPGGLDRELRALYL</sequence>
<dbReference type="GO" id="GO:0003700">
    <property type="term" value="F:DNA-binding transcription factor activity"/>
    <property type="evidence" value="ECO:0007669"/>
    <property type="project" value="InterPro"/>
</dbReference>
<evidence type="ECO:0000313" key="3">
    <source>
        <dbReference type="Proteomes" id="UP000245507"/>
    </source>
</evidence>
<dbReference type="PANTHER" id="PTHR33164">
    <property type="entry name" value="TRANSCRIPTIONAL REGULATOR, MARR FAMILY"/>
    <property type="match status" value="1"/>
</dbReference>
<comment type="caution">
    <text evidence="2">The sequence shown here is derived from an EMBL/GenBank/DDBJ whole genome shotgun (WGS) entry which is preliminary data.</text>
</comment>
<dbReference type="RefSeq" id="WP_109694000.1">
    <property type="nucleotide sequence ID" value="NZ_QGDD01000005.1"/>
</dbReference>
<feature type="domain" description="HTH marR-type" evidence="1">
    <location>
        <begin position="13"/>
        <end position="147"/>
    </location>
</feature>
<evidence type="ECO:0000259" key="1">
    <source>
        <dbReference type="PROSITE" id="PS50995"/>
    </source>
</evidence>
<dbReference type="SMART" id="SM00347">
    <property type="entry name" value="HTH_MARR"/>
    <property type="match status" value="1"/>
</dbReference>
<dbReference type="OrthoDB" id="122135at2"/>
<dbReference type="AlphaFoldDB" id="A0A316TGX6"/>
<proteinExistence type="predicted"/>
<dbReference type="Pfam" id="PF12802">
    <property type="entry name" value="MarR_2"/>
    <property type="match status" value="1"/>
</dbReference>
<dbReference type="InterPro" id="IPR036390">
    <property type="entry name" value="WH_DNA-bd_sf"/>
</dbReference>
<reference evidence="2 3" key="1">
    <citation type="submission" date="2018-05" db="EMBL/GenBank/DDBJ databases">
        <title>Nocardioides silvaticus genome.</title>
        <authorList>
            <person name="Li C."/>
            <person name="Wang G."/>
        </authorList>
    </citation>
    <scope>NUCLEOTIDE SEQUENCE [LARGE SCALE GENOMIC DNA]</scope>
    <source>
        <strain evidence="2 3">CCTCC AB 2018079</strain>
    </source>
</reference>
<dbReference type="SUPFAM" id="SSF46785">
    <property type="entry name" value="Winged helix' DNA-binding domain"/>
    <property type="match status" value="1"/>
</dbReference>
<dbReference type="InterPro" id="IPR000835">
    <property type="entry name" value="HTH_MarR-typ"/>
</dbReference>
<protein>
    <submittedName>
        <fullName evidence="2">MarR family transcriptional regulator</fullName>
    </submittedName>
</protein>
<evidence type="ECO:0000313" key="2">
    <source>
        <dbReference type="EMBL" id="PWN02459.1"/>
    </source>
</evidence>
<dbReference type="EMBL" id="QGDD01000005">
    <property type="protein sequence ID" value="PWN02459.1"/>
    <property type="molecule type" value="Genomic_DNA"/>
</dbReference>